<accession>A0A5M6D1S1</accession>
<dbReference type="InterPro" id="IPR050312">
    <property type="entry name" value="IolE/XylAMocC-like"/>
</dbReference>
<dbReference type="EMBL" id="VWOX01000014">
    <property type="protein sequence ID" value="KAA5540242.1"/>
    <property type="molecule type" value="Genomic_DNA"/>
</dbReference>
<gene>
    <name evidence="2" type="ORF">FYK55_21675</name>
</gene>
<keyword evidence="2" id="KW-0413">Isomerase</keyword>
<name>A0A5M6D1S1_9BACT</name>
<evidence type="ECO:0000313" key="2">
    <source>
        <dbReference type="EMBL" id="KAA5540242.1"/>
    </source>
</evidence>
<protein>
    <submittedName>
        <fullName evidence="2">Sugar phosphate isomerase/epimerase</fullName>
    </submittedName>
</protein>
<dbReference type="Gene3D" id="3.20.20.150">
    <property type="entry name" value="Divalent-metal-dependent TIM barrel enzymes"/>
    <property type="match status" value="1"/>
</dbReference>
<dbReference type="AlphaFoldDB" id="A0A5M6D1S1"/>
<evidence type="ECO:0000259" key="1">
    <source>
        <dbReference type="Pfam" id="PF01261"/>
    </source>
</evidence>
<comment type="caution">
    <text evidence="2">The sequence shown here is derived from an EMBL/GenBank/DDBJ whole genome shotgun (WGS) entry which is preliminary data.</text>
</comment>
<dbReference type="SUPFAM" id="SSF51658">
    <property type="entry name" value="Xylose isomerase-like"/>
    <property type="match status" value="1"/>
</dbReference>
<proteinExistence type="predicted"/>
<evidence type="ECO:0000313" key="3">
    <source>
        <dbReference type="Proteomes" id="UP000324479"/>
    </source>
</evidence>
<reference evidence="2 3" key="1">
    <citation type="submission" date="2019-08" db="EMBL/GenBank/DDBJ databases">
        <authorList>
            <person name="Dhanesh K."/>
            <person name="Kumar G."/>
            <person name="Sasikala C."/>
            <person name="Venkata Ramana C."/>
        </authorList>
    </citation>
    <scope>NUCLEOTIDE SEQUENCE [LARGE SCALE GENOMIC DNA]</scope>
    <source>
        <strain evidence="2 3">JC645</strain>
    </source>
</reference>
<dbReference type="RefSeq" id="WP_150078715.1">
    <property type="nucleotide sequence ID" value="NZ_VWOX01000014.1"/>
</dbReference>
<dbReference type="InterPro" id="IPR013022">
    <property type="entry name" value="Xyl_isomerase-like_TIM-brl"/>
</dbReference>
<organism evidence="2 3">
    <name type="scientific">Roseiconus nitratireducens</name>
    <dbReference type="NCBI Taxonomy" id="2605748"/>
    <lineage>
        <taxon>Bacteria</taxon>
        <taxon>Pseudomonadati</taxon>
        <taxon>Planctomycetota</taxon>
        <taxon>Planctomycetia</taxon>
        <taxon>Pirellulales</taxon>
        <taxon>Pirellulaceae</taxon>
        <taxon>Roseiconus</taxon>
    </lineage>
</organism>
<sequence length="270" mass="29758">MTTLSVSQLSTLRWDLESEVIAYAKHGFSGIGLYRPKLEDYGVDRAIELLAEHSMAVTSLSWVGGFTGSDGRTYEDAVQDAIKAVIQAAELNADTLIVLAGGKNNHIQTHLRRTLCQALCRLAAVACEHGIQLALEPYHPGCGDEWSFVNDLQSTLDIIERVGNPALGLVLDTYHVGMDEGAMHWLPDVAPHIHLVQLGDGRHCPHGEMNRCLLGDGCVPLGRLMEMLHEQGYRGAWEVELIGEDVETIGYEQLLDHTKRYLDRTFAGLC</sequence>
<dbReference type="InterPro" id="IPR036237">
    <property type="entry name" value="Xyl_isomerase-like_sf"/>
</dbReference>
<keyword evidence="3" id="KW-1185">Reference proteome</keyword>
<feature type="domain" description="Xylose isomerase-like TIM barrel" evidence="1">
    <location>
        <begin position="23"/>
        <end position="257"/>
    </location>
</feature>
<dbReference type="GO" id="GO:0016853">
    <property type="term" value="F:isomerase activity"/>
    <property type="evidence" value="ECO:0007669"/>
    <property type="project" value="UniProtKB-KW"/>
</dbReference>
<dbReference type="PANTHER" id="PTHR12110">
    <property type="entry name" value="HYDROXYPYRUVATE ISOMERASE"/>
    <property type="match status" value="1"/>
</dbReference>
<dbReference type="PANTHER" id="PTHR12110:SF52">
    <property type="entry name" value="XYLOSE ISOMERASE"/>
    <property type="match status" value="1"/>
</dbReference>
<dbReference type="Pfam" id="PF01261">
    <property type="entry name" value="AP_endonuc_2"/>
    <property type="match status" value="1"/>
</dbReference>
<dbReference type="Proteomes" id="UP000324479">
    <property type="component" value="Unassembled WGS sequence"/>
</dbReference>